<comment type="subcellular location">
    <subcellularLocation>
        <location evidence="1">Secreted</location>
    </subcellularLocation>
</comment>
<dbReference type="PANTHER" id="PTHR38340">
    <property type="entry name" value="S-LAYER PROTEIN"/>
    <property type="match status" value="1"/>
</dbReference>
<evidence type="ECO:0000313" key="5">
    <source>
        <dbReference type="Proteomes" id="UP000767446"/>
    </source>
</evidence>
<dbReference type="Gene3D" id="2.150.10.10">
    <property type="entry name" value="Serralysin-like metalloprotease, C-terminal"/>
    <property type="match status" value="2"/>
</dbReference>
<accession>A0A941JP31</accession>
<dbReference type="EMBL" id="JADQBC010000018">
    <property type="protein sequence ID" value="MBR8827053.1"/>
    <property type="molecule type" value="Genomic_DNA"/>
</dbReference>
<evidence type="ECO:0008006" key="6">
    <source>
        <dbReference type="Google" id="ProtNLM"/>
    </source>
</evidence>
<dbReference type="Proteomes" id="UP000767446">
    <property type="component" value="Unassembled WGS sequence"/>
</dbReference>
<sequence>MITTLYDGTLGTFPAQQGELTIEQLPPPPMAPAAEETLVEGGVKLNTNFTGNNTRYVGYTNYKIVNLEPIEDLKVELVNPGFPDLILNEGFTVSFNLAINSETSTSSDRAGFSVLVVNNNARSGIELAFGEELIFAQKRNFVAGKNVAFDTTKDTNYDIVIKGRKYTLLANDTKILNGKLRNYNFDTNKFDPALPFSPYDIDNYMFFGDKTDVASAEFTLKSITIDQPVAIKGTPEDDVLIGTEKDDIIKGLPGNDELDGLGGDDLLKGGKGEDSLDGSSGNDTLRGLRGDDLLTGGTGDDLLVGQRGQNKLIGGEGADEFRFNAPFPKKYDEIMDFEPGVDLISIRARKFDIPVAGNPVDYFTYNGKDLFFDGNKLAVLVNQPAGFDIATDIKLI</sequence>
<feature type="region of interest" description="Disordered" evidence="3">
    <location>
        <begin position="269"/>
        <end position="290"/>
    </location>
</feature>
<evidence type="ECO:0000313" key="4">
    <source>
        <dbReference type="EMBL" id="MBR8827053.1"/>
    </source>
</evidence>
<dbReference type="InterPro" id="IPR011049">
    <property type="entry name" value="Serralysin-like_metalloprot_C"/>
</dbReference>
<evidence type="ECO:0000256" key="3">
    <source>
        <dbReference type="SAM" id="MobiDB-lite"/>
    </source>
</evidence>
<dbReference type="SUPFAM" id="SSF51120">
    <property type="entry name" value="beta-Roll"/>
    <property type="match status" value="1"/>
</dbReference>
<dbReference type="PROSITE" id="PS00330">
    <property type="entry name" value="HEMOLYSIN_CALCIUM"/>
    <property type="match status" value="1"/>
</dbReference>
<proteinExistence type="predicted"/>
<keyword evidence="2" id="KW-0964">Secreted</keyword>
<reference evidence="4" key="1">
    <citation type="submission" date="2021-02" db="EMBL/GenBank/DDBJ databases">
        <title>Metagenome analyses of Stigonema ocellatum DSM 106950, Chlorogloea purpurea SAG 13.99 and Gomphosphaeria aponina DSM 107014.</title>
        <authorList>
            <person name="Marter P."/>
            <person name="Huang S."/>
        </authorList>
    </citation>
    <scope>NUCLEOTIDE SEQUENCE</scope>
    <source>
        <strain evidence="4">JP213</strain>
    </source>
</reference>
<evidence type="ECO:0000256" key="1">
    <source>
        <dbReference type="ARBA" id="ARBA00004613"/>
    </source>
</evidence>
<gene>
    <name evidence="4" type="ORF">DSM107014_03950</name>
</gene>
<dbReference type="GO" id="GO:0005576">
    <property type="term" value="C:extracellular region"/>
    <property type="evidence" value="ECO:0007669"/>
    <property type="project" value="UniProtKB-SubCell"/>
</dbReference>
<name>A0A941JP31_9CHRO</name>
<dbReference type="InterPro" id="IPR050557">
    <property type="entry name" value="RTX_toxin/Mannuronan_C5-epim"/>
</dbReference>
<evidence type="ECO:0000256" key="2">
    <source>
        <dbReference type="ARBA" id="ARBA00022525"/>
    </source>
</evidence>
<protein>
    <recommendedName>
        <fullName evidence="6">Calcium-binding protein</fullName>
    </recommendedName>
</protein>
<dbReference type="InterPro" id="IPR018511">
    <property type="entry name" value="Hemolysin-typ_Ca-bd_CS"/>
</dbReference>
<dbReference type="GO" id="GO:0005509">
    <property type="term" value="F:calcium ion binding"/>
    <property type="evidence" value="ECO:0007669"/>
    <property type="project" value="InterPro"/>
</dbReference>
<dbReference type="PRINTS" id="PR00313">
    <property type="entry name" value="CABNDNGRPT"/>
</dbReference>
<organism evidence="4 5">
    <name type="scientific">Gomphosphaeria aponina SAG 52.96 = DSM 107014</name>
    <dbReference type="NCBI Taxonomy" id="1521640"/>
    <lineage>
        <taxon>Bacteria</taxon>
        <taxon>Bacillati</taxon>
        <taxon>Cyanobacteriota</taxon>
        <taxon>Cyanophyceae</taxon>
        <taxon>Oscillatoriophycideae</taxon>
        <taxon>Chroococcales</taxon>
        <taxon>Gomphosphaeriaceae</taxon>
        <taxon>Gomphosphaeria</taxon>
    </lineage>
</organism>
<comment type="caution">
    <text evidence="4">The sequence shown here is derived from an EMBL/GenBank/DDBJ whole genome shotgun (WGS) entry which is preliminary data.</text>
</comment>
<dbReference type="InterPro" id="IPR001343">
    <property type="entry name" value="Hemolysn_Ca-bd"/>
</dbReference>
<dbReference type="Pfam" id="PF00353">
    <property type="entry name" value="HemolysinCabind"/>
    <property type="match status" value="2"/>
</dbReference>
<dbReference type="AlphaFoldDB" id="A0A941JP31"/>
<dbReference type="PANTHER" id="PTHR38340:SF1">
    <property type="entry name" value="S-LAYER PROTEIN"/>
    <property type="match status" value="1"/>
</dbReference>